<accession>A0A9D1H860</accession>
<dbReference type="InterPro" id="IPR000905">
    <property type="entry name" value="Gcp-like_dom"/>
</dbReference>
<feature type="domain" description="Gcp-like" evidence="1">
    <location>
        <begin position="36"/>
        <end position="136"/>
    </location>
</feature>
<evidence type="ECO:0000259" key="1">
    <source>
        <dbReference type="Pfam" id="PF00814"/>
    </source>
</evidence>
<proteinExistence type="predicted"/>
<dbReference type="SUPFAM" id="SSF53067">
    <property type="entry name" value="Actin-like ATPase domain"/>
    <property type="match status" value="2"/>
</dbReference>
<dbReference type="AlphaFoldDB" id="A0A9D1H860"/>
<evidence type="ECO:0000313" key="3">
    <source>
        <dbReference type="Proteomes" id="UP000824161"/>
    </source>
</evidence>
<dbReference type="PANTHER" id="PTHR11735">
    <property type="entry name" value="TRNA N6-ADENOSINE THREONYLCARBAMOYLTRANSFERASE"/>
    <property type="match status" value="1"/>
</dbReference>
<dbReference type="Proteomes" id="UP000824161">
    <property type="component" value="Unassembled WGS sequence"/>
</dbReference>
<dbReference type="EMBL" id="DVLY01000023">
    <property type="protein sequence ID" value="HIT97408.1"/>
    <property type="molecule type" value="Genomic_DNA"/>
</dbReference>
<dbReference type="NCBIfam" id="TIGR03725">
    <property type="entry name" value="T6A_YeaZ"/>
    <property type="match status" value="1"/>
</dbReference>
<organism evidence="2 3">
    <name type="scientific">Candidatus Merdimorpha stercoravium</name>
    <dbReference type="NCBI Taxonomy" id="2840863"/>
    <lineage>
        <taxon>Bacteria</taxon>
        <taxon>Pseudomonadati</taxon>
        <taxon>Bacteroidota</taxon>
        <taxon>Flavobacteriia</taxon>
        <taxon>Flavobacteriales</taxon>
        <taxon>Candidatus Merdimorpha</taxon>
    </lineage>
</organism>
<reference evidence="2" key="2">
    <citation type="journal article" date="2021" name="PeerJ">
        <title>Extensive microbial diversity within the chicken gut microbiome revealed by metagenomics and culture.</title>
        <authorList>
            <person name="Gilroy R."/>
            <person name="Ravi A."/>
            <person name="Getino M."/>
            <person name="Pursley I."/>
            <person name="Horton D.L."/>
            <person name="Alikhan N.F."/>
            <person name="Baker D."/>
            <person name="Gharbi K."/>
            <person name="Hall N."/>
            <person name="Watson M."/>
            <person name="Adriaenssens E.M."/>
            <person name="Foster-Nyarko E."/>
            <person name="Jarju S."/>
            <person name="Secka A."/>
            <person name="Antonio M."/>
            <person name="Oren A."/>
            <person name="Chaudhuri R.R."/>
            <person name="La Ragione R."/>
            <person name="Hildebrand F."/>
            <person name="Pallen M.J."/>
        </authorList>
    </citation>
    <scope>NUCLEOTIDE SEQUENCE</scope>
    <source>
        <strain evidence="2">1383</strain>
    </source>
</reference>
<dbReference type="GO" id="GO:0005829">
    <property type="term" value="C:cytosol"/>
    <property type="evidence" value="ECO:0007669"/>
    <property type="project" value="TreeGrafter"/>
</dbReference>
<name>A0A9D1H860_9FLAO</name>
<comment type="caution">
    <text evidence="2">The sequence shown here is derived from an EMBL/GenBank/DDBJ whole genome shotgun (WGS) entry which is preliminary data.</text>
</comment>
<reference evidence="2" key="1">
    <citation type="submission" date="2020-10" db="EMBL/GenBank/DDBJ databases">
        <authorList>
            <person name="Gilroy R."/>
        </authorList>
    </citation>
    <scope>NUCLEOTIDE SEQUENCE</scope>
    <source>
        <strain evidence="2">1383</strain>
    </source>
</reference>
<dbReference type="CDD" id="cd24032">
    <property type="entry name" value="ASKHA_NBD_TsaB"/>
    <property type="match status" value="1"/>
</dbReference>
<dbReference type="Gene3D" id="3.30.420.40">
    <property type="match status" value="2"/>
</dbReference>
<dbReference type="Pfam" id="PF00814">
    <property type="entry name" value="TsaD"/>
    <property type="match status" value="1"/>
</dbReference>
<evidence type="ECO:0000313" key="2">
    <source>
        <dbReference type="EMBL" id="HIT97408.1"/>
    </source>
</evidence>
<dbReference type="GO" id="GO:0002949">
    <property type="term" value="P:tRNA threonylcarbamoyladenosine modification"/>
    <property type="evidence" value="ECO:0007669"/>
    <property type="project" value="InterPro"/>
</dbReference>
<dbReference type="PANTHER" id="PTHR11735:SF11">
    <property type="entry name" value="TRNA THREONYLCARBAMOYLADENOSINE BIOSYNTHESIS PROTEIN TSAB"/>
    <property type="match status" value="1"/>
</dbReference>
<gene>
    <name evidence="2" type="primary">tsaB</name>
    <name evidence="2" type="ORF">IAC44_01065</name>
</gene>
<sequence length="228" mass="24854">MEKILCLETATTNCSVALFDGDKPIASLESNDGGYSHGEKLHVFIRQVLAQGGISPRELSAVAVSRGPGSYTGLRIGVSAAKGLAYALEIPLLSVGTLAIMARIAREKTSADYLVPMLDARRMEVYTVAYDRDLQEVSPVEALIVRPGAYASLSQTGKTACFFGDGMDKCRDLLGEERFSFLPGVFPSALAMGTEALSRLRERRWEDVAYFEPYYLKDFVGGHLAEKK</sequence>
<dbReference type="InterPro" id="IPR022496">
    <property type="entry name" value="T6A_TsaB"/>
</dbReference>
<protein>
    <submittedName>
        <fullName evidence="2">tRNA (Adenosine(37)-N6)-threonylcarbamoyltransferase complex dimerization subunit type 1 TsaB</fullName>
    </submittedName>
</protein>
<dbReference type="InterPro" id="IPR043129">
    <property type="entry name" value="ATPase_NBD"/>
</dbReference>